<dbReference type="InterPro" id="IPR004574">
    <property type="entry name" value="Alkb"/>
</dbReference>
<keyword evidence="8" id="KW-1185">Reference proteome</keyword>
<feature type="domain" description="Alpha-ketoglutarate-dependent dioxygenase AlkB-like" evidence="6">
    <location>
        <begin position="114"/>
        <end position="176"/>
    </location>
</feature>
<dbReference type="Proteomes" id="UP001148838">
    <property type="component" value="Unassembled WGS sequence"/>
</dbReference>
<evidence type="ECO:0000256" key="5">
    <source>
        <dbReference type="ARBA" id="ARBA00023004"/>
    </source>
</evidence>
<keyword evidence="3" id="KW-0223">Dioxygenase</keyword>
<evidence type="ECO:0000313" key="8">
    <source>
        <dbReference type="Proteomes" id="UP001148838"/>
    </source>
</evidence>
<gene>
    <name evidence="7" type="ORF">ANN_00720</name>
</gene>
<keyword evidence="4" id="KW-0560">Oxidoreductase</keyword>
<dbReference type="Gene3D" id="2.60.120.590">
    <property type="entry name" value="Alpha-ketoglutarate-dependent dioxygenase AlkB-like"/>
    <property type="match status" value="2"/>
</dbReference>
<feature type="domain" description="Alpha-ketoglutarate-dependent dioxygenase AlkB-like" evidence="6">
    <location>
        <begin position="273"/>
        <end position="366"/>
    </location>
</feature>
<sequence length="408" mass="46865">MELCCFMTTLGHTQLVTPKISCRNLAGNKLTNSPDLDPSDFHFFLHLKKFLGGQLFDGDDEVKTAVRDPERGRTLLQKLRWATLGYHHNWDTKASQKYSNLRFAKETRLFFVYSEDAHDLFPEDLAELCELVAKAVGFHNFSAQAAIVNYYHLDSTLSGHTDHSEIDKDAPLFSFSESWTLRKDQECRIVASEMKFLRYVAGYTLIDKKRNEDIRKELKMERLIEMINNYRTNWIQHVDRLPETRITKAALQYMPRGRRTLGRPRKRWQDQFFGQSAIFLLGGKSVEEKPIAMLICSGDIVIMSGQSRLCYHGVPRILATDKAPWNDLIIEKQNRSDVCEKVFECADSTLWKPFESYLRTSRINMNIMPRSKCGVKRPPVDLDALKKGVKAVSPLGNKISVREACSGS</sequence>
<evidence type="ECO:0000256" key="2">
    <source>
        <dbReference type="ARBA" id="ARBA00022723"/>
    </source>
</evidence>
<keyword evidence="2" id="KW-0479">Metal-binding</keyword>
<evidence type="ECO:0000256" key="1">
    <source>
        <dbReference type="ARBA" id="ARBA00001954"/>
    </source>
</evidence>
<keyword evidence="5" id="KW-0408">Iron</keyword>
<comment type="caution">
    <text evidence="7">The sequence shown here is derived from an EMBL/GenBank/DDBJ whole genome shotgun (WGS) entry which is preliminary data.</text>
</comment>
<organism evidence="7 8">
    <name type="scientific">Periplaneta americana</name>
    <name type="common">American cockroach</name>
    <name type="synonym">Blatta americana</name>
    <dbReference type="NCBI Taxonomy" id="6978"/>
    <lineage>
        <taxon>Eukaryota</taxon>
        <taxon>Metazoa</taxon>
        <taxon>Ecdysozoa</taxon>
        <taxon>Arthropoda</taxon>
        <taxon>Hexapoda</taxon>
        <taxon>Insecta</taxon>
        <taxon>Pterygota</taxon>
        <taxon>Neoptera</taxon>
        <taxon>Polyneoptera</taxon>
        <taxon>Dictyoptera</taxon>
        <taxon>Blattodea</taxon>
        <taxon>Blattoidea</taxon>
        <taxon>Blattidae</taxon>
        <taxon>Blattinae</taxon>
        <taxon>Periplaneta</taxon>
    </lineage>
</organism>
<evidence type="ECO:0000313" key="7">
    <source>
        <dbReference type="EMBL" id="KAJ4449322.1"/>
    </source>
</evidence>
<evidence type="ECO:0000256" key="4">
    <source>
        <dbReference type="ARBA" id="ARBA00023002"/>
    </source>
</evidence>
<dbReference type="SUPFAM" id="SSF51197">
    <property type="entry name" value="Clavaminate synthase-like"/>
    <property type="match status" value="2"/>
</dbReference>
<evidence type="ECO:0000259" key="6">
    <source>
        <dbReference type="Pfam" id="PF13532"/>
    </source>
</evidence>
<reference evidence="7 8" key="1">
    <citation type="journal article" date="2022" name="Allergy">
        <title>Genome assembly and annotation of Periplaneta americana reveal a comprehensive cockroach allergen profile.</title>
        <authorList>
            <person name="Wang L."/>
            <person name="Xiong Q."/>
            <person name="Saelim N."/>
            <person name="Wang L."/>
            <person name="Nong W."/>
            <person name="Wan A.T."/>
            <person name="Shi M."/>
            <person name="Liu X."/>
            <person name="Cao Q."/>
            <person name="Hui J.H.L."/>
            <person name="Sookrung N."/>
            <person name="Leung T.F."/>
            <person name="Tungtrongchitr A."/>
            <person name="Tsui S.K.W."/>
        </authorList>
    </citation>
    <scope>NUCLEOTIDE SEQUENCE [LARGE SCALE GENOMIC DNA]</scope>
    <source>
        <strain evidence="7">PWHHKU_190912</strain>
    </source>
</reference>
<protein>
    <recommendedName>
        <fullName evidence="6">Alpha-ketoglutarate-dependent dioxygenase AlkB-like domain-containing protein</fullName>
    </recommendedName>
</protein>
<comment type="cofactor">
    <cofactor evidence="1">
        <name>Fe(2+)</name>
        <dbReference type="ChEBI" id="CHEBI:29033"/>
    </cofactor>
</comment>
<accession>A0ABQ8TRN1</accession>
<dbReference type="PANTHER" id="PTHR16557">
    <property type="entry name" value="ALKYLATED DNA REPAIR PROTEIN ALKB-RELATED"/>
    <property type="match status" value="1"/>
</dbReference>
<dbReference type="Pfam" id="PF13532">
    <property type="entry name" value="2OG-FeII_Oxy_2"/>
    <property type="match status" value="2"/>
</dbReference>
<dbReference type="EMBL" id="JAJSOF020000003">
    <property type="protein sequence ID" value="KAJ4449322.1"/>
    <property type="molecule type" value="Genomic_DNA"/>
</dbReference>
<dbReference type="PANTHER" id="PTHR16557:SF2">
    <property type="entry name" value="NUCLEIC ACID DIOXYGENASE ALKBH1"/>
    <property type="match status" value="1"/>
</dbReference>
<proteinExistence type="predicted"/>
<dbReference type="InterPro" id="IPR037151">
    <property type="entry name" value="AlkB-like_sf"/>
</dbReference>
<evidence type="ECO:0000256" key="3">
    <source>
        <dbReference type="ARBA" id="ARBA00022964"/>
    </source>
</evidence>
<dbReference type="InterPro" id="IPR027450">
    <property type="entry name" value="AlkB-like"/>
</dbReference>
<name>A0ABQ8TRN1_PERAM</name>